<feature type="compositionally biased region" description="Basic residues" evidence="1">
    <location>
        <begin position="14"/>
        <end position="23"/>
    </location>
</feature>
<evidence type="ECO:0000256" key="1">
    <source>
        <dbReference type="SAM" id="MobiDB-lite"/>
    </source>
</evidence>
<keyword evidence="3" id="KW-1185">Reference proteome</keyword>
<organism evidence="2 3">
    <name type="scientific">Rhodofomes roseus</name>
    <dbReference type="NCBI Taxonomy" id="34475"/>
    <lineage>
        <taxon>Eukaryota</taxon>
        <taxon>Fungi</taxon>
        <taxon>Dikarya</taxon>
        <taxon>Basidiomycota</taxon>
        <taxon>Agaricomycotina</taxon>
        <taxon>Agaricomycetes</taxon>
        <taxon>Polyporales</taxon>
        <taxon>Rhodofomes</taxon>
    </lineage>
</organism>
<reference evidence="2 3" key="1">
    <citation type="journal article" date="2021" name="Environ. Microbiol.">
        <title>Gene family expansions and transcriptome signatures uncover fungal adaptations to wood decay.</title>
        <authorList>
            <person name="Hage H."/>
            <person name="Miyauchi S."/>
            <person name="Viragh M."/>
            <person name="Drula E."/>
            <person name="Min B."/>
            <person name="Chaduli D."/>
            <person name="Navarro D."/>
            <person name="Favel A."/>
            <person name="Norest M."/>
            <person name="Lesage-Meessen L."/>
            <person name="Balint B."/>
            <person name="Merenyi Z."/>
            <person name="de Eugenio L."/>
            <person name="Morin E."/>
            <person name="Martinez A.T."/>
            <person name="Baldrian P."/>
            <person name="Stursova M."/>
            <person name="Martinez M.J."/>
            <person name="Novotny C."/>
            <person name="Magnuson J.K."/>
            <person name="Spatafora J.W."/>
            <person name="Maurice S."/>
            <person name="Pangilinan J."/>
            <person name="Andreopoulos W."/>
            <person name="LaButti K."/>
            <person name="Hundley H."/>
            <person name="Na H."/>
            <person name="Kuo A."/>
            <person name="Barry K."/>
            <person name="Lipzen A."/>
            <person name="Henrissat B."/>
            <person name="Riley R."/>
            <person name="Ahrendt S."/>
            <person name="Nagy L.G."/>
            <person name="Grigoriev I.V."/>
            <person name="Martin F."/>
            <person name="Rosso M.N."/>
        </authorList>
    </citation>
    <scope>NUCLEOTIDE SEQUENCE [LARGE SCALE GENOMIC DNA]</scope>
    <source>
        <strain evidence="2 3">CIRM-BRFM 1785</strain>
    </source>
</reference>
<dbReference type="RefSeq" id="XP_047776476.1">
    <property type="nucleotide sequence ID" value="XM_047924407.1"/>
</dbReference>
<sequence length="436" mass="47441">MPLTRSQSQSQRGPPRKKARRSARLNYAEAAFLPSDSESAYSAETTDAGGDTETEGLSEPLSRAVRGATRRTHNEVSDDEDTEDNFSEALRRVQTLWESSKSENAELRDQLRSTRLGRGHLTNYSTKRQQAKDAQTIKELKERVYTLMGDNAELRLENRTLLEQVGGKRKRSPSVSDSEPGIAEKGELARVALAREISPEIELLQPVSKPSHSASDKEHAMKTVITELKYRHSSINHSSTQLFRRFYHIMNDAAKNEATKSRRQGGPSREKSWNALRAIANEWADIEPPDENESEGEVDANLPPGDSEEQEVEVDVIPTRSSSRTPSSTPLATPPETPMAGVGFVRGRRIFKKSQVSMHSPGPSLLGADAGPSQGTAPSGTTGADGALEPGTHPTVHLASPDSASPTTPARAQNSVPDDTNTTQSARLPPTPTLVA</sequence>
<dbReference type="GeneID" id="72005139"/>
<feature type="compositionally biased region" description="Polar residues" evidence="1">
    <location>
        <begin position="402"/>
        <end position="426"/>
    </location>
</feature>
<protein>
    <submittedName>
        <fullName evidence="2">Uncharacterized protein</fullName>
    </submittedName>
</protein>
<feature type="compositionally biased region" description="Low complexity" evidence="1">
    <location>
        <begin position="318"/>
        <end position="331"/>
    </location>
</feature>
<dbReference type="EMBL" id="JADCUA010000017">
    <property type="protein sequence ID" value="KAH9833760.1"/>
    <property type="molecule type" value="Genomic_DNA"/>
</dbReference>
<evidence type="ECO:0000313" key="3">
    <source>
        <dbReference type="Proteomes" id="UP000814176"/>
    </source>
</evidence>
<accession>A0ABQ8K8Y3</accession>
<evidence type="ECO:0000313" key="2">
    <source>
        <dbReference type="EMBL" id="KAH9833760.1"/>
    </source>
</evidence>
<feature type="region of interest" description="Disordered" evidence="1">
    <location>
        <begin position="1"/>
        <end position="85"/>
    </location>
</feature>
<feature type="compositionally biased region" description="Acidic residues" evidence="1">
    <location>
        <begin position="286"/>
        <end position="298"/>
    </location>
</feature>
<feature type="compositionally biased region" description="Polar residues" evidence="1">
    <location>
        <begin position="373"/>
        <end position="382"/>
    </location>
</feature>
<feature type="region of interest" description="Disordered" evidence="1">
    <location>
        <begin position="286"/>
        <end position="436"/>
    </location>
</feature>
<name>A0ABQ8K8Y3_9APHY</name>
<comment type="caution">
    <text evidence="2">The sequence shown here is derived from an EMBL/GenBank/DDBJ whole genome shotgun (WGS) entry which is preliminary data.</text>
</comment>
<gene>
    <name evidence="2" type="ORF">C8Q71DRAFT_772389</name>
</gene>
<dbReference type="Proteomes" id="UP000814176">
    <property type="component" value="Unassembled WGS sequence"/>
</dbReference>
<feature type="compositionally biased region" description="Polar residues" evidence="1">
    <location>
        <begin position="1"/>
        <end position="12"/>
    </location>
</feature>
<proteinExistence type="predicted"/>